<dbReference type="KEGG" id="srho:HH216_03680"/>
<feature type="chain" id="PRO_5029894973" description="Lipocalin-like domain-containing protein" evidence="1">
    <location>
        <begin position="24"/>
        <end position="175"/>
    </location>
</feature>
<evidence type="ECO:0008006" key="4">
    <source>
        <dbReference type="Google" id="ProtNLM"/>
    </source>
</evidence>
<dbReference type="EMBL" id="CP051677">
    <property type="protein sequence ID" value="QJD77615.1"/>
    <property type="molecule type" value="Genomic_DNA"/>
</dbReference>
<keyword evidence="3" id="KW-1185">Reference proteome</keyword>
<name>A0A7L5DHX3_9BACT</name>
<dbReference type="AlphaFoldDB" id="A0A7L5DHX3"/>
<proteinExistence type="predicted"/>
<gene>
    <name evidence="2" type="ORF">HH216_03680</name>
</gene>
<feature type="signal peptide" evidence="1">
    <location>
        <begin position="1"/>
        <end position="23"/>
    </location>
</feature>
<sequence>MKLSSKRLSTVSIINTVAALSLALGVIVSCKSDDPTTTTTNQSIQGNWRISAININPAVVQNGVSFSEIVSPLNLLENNCIGSTTLTFSNGTVTNNATSISACTSSTNSKLLVNNIFGSSTSYTETDNQLTIRGPQTVTATKTITGSTAMLVTSLSVNPANQPTPTSYTMVLTKQ</sequence>
<evidence type="ECO:0000256" key="1">
    <source>
        <dbReference type="SAM" id="SignalP"/>
    </source>
</evidence>
<dbReference type="Proteomes" id="UP000501128">
    <property type="component" value="Chromosome"/>
</dbReference>
<dbReference type="PROSITE" id="PS51257">
    <property type="entry name" value="PROKAR_LIPOPROTEIN"/>
    <property type="match status" value="1"/>
</dbReference>
<reference evidence="2 3" key="1">
    <citation type="submission" date="2020-04" db="EMBL/GenBank/DDBJ databases">
        <title>Genome sequencing of novel species.</title>
        <authorList>
            <person name="Heo J."/>
            <person name="Kim S.-J."/>
            <person name="Kim J.-S."/>
            <person name="Hong S.-B."/>
            <person name="Kwon S.-W."/>
        </authorList>
    </citation>
    <scope>NUCLEOTIDE SEQUENCE [LARGE SCALE GENOMIC DNA]</scope>
    <source>
        <strain evidence="2 3">CJU-R4</strain>
    </source>
</reference>
<dbReference type="RefSeq" id="WP_169549558.1">
    <property type="nucleotide sequence ID" value="NZ_CP051677.1"/>
</dbReference>
<keyword evidence="1" id="KW-0732">Signal</keyword>
<accession>A0A7L5DHX3</accession>
<organism evidence="2 3">
    <name type="scientific">Spirosoma rhododendri</name>
    <dbReference type="NCBI Taxonomy" id="2728024"/>
    <lineage>
        <taxon>Bacteria</taxon>
        <taxon>Pseudomonadati</taxon>
        <taxon>Bacteroidota</taxon>
        <taxon>Cytophagia</taxon>
        <taxon>Cytophagales</taxon>
        <taxon>Cytophagaceae</taxon>
        <taxon>Spirosoma</taxon>
    </lineage>
</organism>
<evidence type="ECO:0000313" key="3">
    <source>
        <dbReference type="Proteomes" id="UP000501128"/>
    </source>
</evidence>
<protein>
    <recommendedName>
        <fullName evidence="4">Lipocalin-like domain-containing protein</fullName>
    </recommendedName>
</protein>
<evidence type="ECO:0000313" key="2">
    <source>
        <dbReference type="EMBL" id="QJD77615.1"/>
    </source>
</evidence>